<proteinExistence type="predicted"/>
<dbReference type="AlphaFoldDB" id="A0A0A9EKY7"/>
<reference evidence="1" key="1">
    <citation type="submission" date="2014-09" db="EMBL/GenBank/DDBJ databases">
        <authorList>
            <person name="Magalhaes I.L.F."/>
            <person name="Oliveira U."/>
            <person name="Santos F.R."/>
            <person name="Vidigal T.H.D.A."/>
            <person name="Brescovit A.D."/>
            <person name="Santos A.J."/>
        </authorList>
    </citation>
    <scope>NUCLEOTIDE SEQUENCE</scope>
    <source>
        <tissue evidence="1">Shoot tissue taken approximately 20 cm above the soil surface</tissue>
    </source>
</reference>
<organism evidence="1">
    <name type="scientific">Arundo donax</name>
    <name type="common">Giant reed</name>
    <name type="synonym">Donax arundinaceus</name>
    <dbReference type="NCBI Taxonomy" id="35708"/>
    <lineage>
        <taxon>Eukaryota</taxon>
        <taxon>Viridiplantae</taxon>
        <taxon>Streptophyta</taxon>
        <taxon>Embryophyta</taxon>
        <taxon>Tracheophyta</taxon>
        <taxon>Spermatophyta</taxon>
        <taxon>Magnoliopsida</taxon>
        <taxon>Liliopsida</taxon>
        <taxon>Poales</taxon>
        <taxon>Poaceae</taxon>
        <taxon>PACMAD clade</taxon>
        <taxon>Arundinoideae</taxon>
        <taxon>Arundineae</taxon>
        <taxon>Arundo</taxon>
    </lineage>
</organism>
<accession>A0A0A9EKY7</accession>
<dbReference type="EMBL" id="GBRH01197129">
    <property type="protein sequence ID" value="JAE00767.1"/>
    <property type="molecule type" value="Transcribed_RNA"/>
</dbReference>
<evidence type="ECO:0000313" key="1">
    <source>
        <dbReference type="EMBL" id="JAE00767.1"/>
    </source>
</evidence>
<sequence>MLLIVHSKAHLGHWLHLLLVWSQKRSMATTQRQLI</sequence>
<reference evidence="1" key="2">
    <citation type="journal article" date="2015" name="Data Brief">
        <title>Shoot transcriptome of the giant reed, Arundo donax.</title>
        <authorList>
            <person name="Barrero R.A."/>
            <person name="Guerrero F.D."/>
            <person name="Moolhuijzen P."/>
            <person name="Goolsby J.A."/>
            <person name="Tidwell J."/>
            <person name="Bellgard S.E."/>
            <person name="Bellgard M.I."/>
        </authorList>
    </citation>
    <scope>NUCLEOTIDE SEQUENCE</scope>
    <source>
        <tissue evidence="1">Shoot tissue taken approximately 20 cm above the soil surface</tissue>
    </source>
</reference>
<protein>
    <submittedName>
        <fullName evidence="1">Uncharacterized protein</fullName>
    </submittedName>
</protein>
<name>A0A0A9EKY7_ARUDO</name>